<sequence length="369" mass="42666">MPPKQQPNKKSQEKVKTKIIEDKTFGLKNKKGAKQQKFIAQVQKQVQNKFQPRDNLTAEEKERKKAEEKQKKDELAALFKPVLTQQQVAKGVDPKSVVCVYFKQGLCQKGDKCKFSHDLSVERKAEKRNIYEDCREQTGMESWDDAQLEDVVNKRHGEDNQRKIQTQIVCKYFIEAVEKKTYGWFWNCPNGENCMYRHALPPGFTLKSDEKKKEEGEKISLEMLIEKERASLGSKADFKLGFVNGLTGRDIFTFNPDMIANEEDYGEDVDYRQRADEEDESGEKIMVREINAEFFAMQAKEADNTGTLATDDRFDYLKSIEKEKQEDDKLDMACGGGDDEEEKNVEIDESLFNADELQDLDEELENLEV</sequence>
<dbReference type="Proteomes" id="UP000276133">
    <property type="component" value="Unassembled WGS sequence"/>
</dbReference>
<evidence type="ECO:0000256" key="3">
    <source>
        <dbReference type="ARBA" id="ARBA00022833"/>
    </source>
</evidence>
<feature type="region of interest" description="Disordered" evidence="5">
    <location>
        <begin position="49"/>
        <end position="69"/>
    </location>
</feature>
<feature type="compositionally biased region" description="Acidic residues" evidence="5">
    <location>
        <begin position="356"/>
        <end position="369"/>
    </location>
</feature>
<feature type="domain" description="C3H1-type" evidence="6">
    <location>
        <begin position="93"/>
        <end position="120"/>
    </location>
</feature>
<evidence type="ECO:0000259" key="6">
    <source>
        <dbReference type="PROSITE" id="PS50103"/>
    </source>
</evidence>
<dbReference type="GO" id="GO:0008270">
    <property type="term" value="F:zinc ion binding"/>
    <property type="evidence" value="ECO:0007669"/>
    <property type="project" value="UniProtKB-KW"/>
</dbReference>
<reference evidence="7 8" key="1">
    <citation type="journal article" date="2018" name="Sci. Rep.">
        <title>Genomic signatures of local adaptation to the degree of environmental predictability in rotifers.</title>
        <authorList>
            <person name="Franch-Gras L."/>
            <person name="Hahn C."/>
            <person name="Garcia-Roger E.M."/>
            <person name="Carmona M.J."/>
            <person name="Serra M."/>
            <person name="Gomez A."/>
        </authorList>
    </citation>
    <scope>NUCLEOTIDE SEQUENCE [LARGE SCALE GENOMIC DNA]</scope>
    <source>
        <strain evidence="7">HYR1</strain>
    </source>
</reference>
<keyword evidence="3 4" id="KW-0862">Zinc</keyword>
<evidence type="ECO:0000313" key="7">
    <source>
        <dbReference type="EMBL" id="RNA36512.1"/>
    </source>
</evidence>
<keyword evidence="1 4" id="KW-0479">Metal-binding</keyword>
<dbReference type="GO" id="GO:0002181">
    <property type="term" value="P:cytoplasmic translation"/>
    <property type="evidence" value="ECO:0007669"/>
    <property type="project" value="TreeGrafter"/>
</dbReference>
<dbReference type="Pfam" id="PF16131">
    <property type="entry name" value="Torus"/>
    <property type="match status" value="1"/>
</dbReference>
<dbReference type="Gene3D" id="4.10.1000.10">
    <property type="entry name" value="Zinc finger, CCCH-type"/>
    <property type="match status" value="1"/>
</dbReference>
<dbReference type="InterPro" id="IPR000571">
    <property type="entry name" value="Znf_CCCH"/>
</dbReference>
<gene>
    <name evidence="7" type="ORF">BpHYR1_002210</name>
</gene>
<dbReference type="PANTHER" id="PTHR12681:SF0">
    <property type="entry name" value="ZINC FINGER CCCH DOMAIN-CONTAINING PROTEIN 15"/>
    <property type="match status" value="1"/>
</dbReference>
<accession>A0A3M7SLB2</accession>
<proteinExistence type="predicted"/>
<evidence type="ECO:0000256" key="1">
    <source>
        <dbReference type="ARBA" id="ARBA00022723"/>
    </source>
</evidence>
<dbReference type="PROSITE" id="PS50103">
    <property type="entry name" value="ZF_C3H1"/>
    <property type="match status" value="2"/>
</dbReference>
<dbReference type="SUPFAM" id="SSF90229">
    <property type="entry name" value="CCCH zinc finger"/>
    <property type="match status" value="1"/>
</dbReference>
<dbReference type="InterPro" id="IPR036855">
    <property type="entry name" value="Znf_CCCH_sf"/>
</dbReference>
<comment type="caution">
    <text evidence="7">The sequence shown here is derived from an EMBL/GenBank/DDBJ whole genome shotgun (WGS) entry which is preliminary data.</text>
</comment>
<dbReference type="InterPro" id="IPR032297">
    <property type="entry name" value="Torus"/>
</dbReference>
<keyword evidence="2 4" id="KW-0863">Zinc-finger</keyword>
<dbReference type="GO" id="GO:0003729">
    <property type="term" value="F:mRNA binding"/>
    <property type="evidence" value="ECO:0007669"/>
    <property type="project" value="TreeGrafter"/>
</dbReference>
<keyword evidence="8" id="KW-1185">Reference proteome</keyword>
<evidence type="ECO:0000313" key="8">
    <source>
        <dbReference type="Proteomes" id="UP000276133"/>
    </source>
</evidence>
<dbReference type="PANTHER" id="PTHR12681">
    <property type="entry name" value="ZINC FINGER-CONTAINING PROTEIN P48ZNF"/>
    <property type="match status" value="1"/>
</dbReference>
<dbReference type="GO" id="GO:0005829">
    <property type="term" value="C:cytosol"/>
    <property type="evidence" value="ECO:0007669"/>
    <property type="project" value="TreeGrafter"/>
</dbReference>
<feature type="domain" description="C3H1-type" evidence="6">
    <location>
        <begin position="164"/>
        <end position="201"/>
    </location>
</feature>
<organism evidence="7 8">
    <name type="scientific">Brachionus plicatilis</name>
    <name type="common">Marine rotifer</name>
    <name type="synonym">Brachionus muelleri</name>
    <dbReference type="NCBI Taxonomy" id="10195"/>
    <lineage>
        <taxon>Eukaryota</taxon>
        <taxon>Metazoa</taxon>
        <taxon>Spiralia</taxon>
        <taxon>Gnathifera</taxon>
        <taxon>Rotifera</taxon>
        <taxon>Eurotatoria</taxon>
        <taxon>Monogononta</taxon>
        <taxon>Pseudotrocha</taxon>
        <taxon>Ploima</taxon>
        <taxon>Brachionidae</taxon>
        <taxon>Brachionus</taxon>
    </lineage>
</organism>
<feature type="zinc finger region" description="C3H1-type" evidence="4">
    <location>
        <begin position="93"/>
        <end position="120"/>
    </location>
</feature>
<dbReference type="EMBL" id="REGN01001174">
    <property type="protein sequence ID" value="RNA36512.1"/>
    <property type="molecule type" value="Genomic_DNA"/>
</dbReference>
<feature type="region of interest" description="Disordered" evidence="5">
    <location>
        <begin position="350"/>
        <end position="369"/>
    </location>
</feature>
<evidence type="ECO:0000256" key="5">
    <source>
        <dbReference type="SAM" id="MobiDB-lite"/>
    </source>
</evidence>
<feature type="compositionally biased region" description="Basic and acidic residues" evidence="5">
    <location>
        <begin position="56"/>
        <end position="69"/>
    </location>
</feature>
<dbReference type="AlphaFoldDB" id="A0A3M7SLB2"/>
<dbReference type="STRING" id="10195.A0A3M7SLB2"/>
<protein>
    <submittedName>
        <fullName evidence="7">Zinc finger CCCH domain-containing</fullName>
    </submittedName>
</protein>
<dbReference type="OrthoDB" id="278280at2759"/>
<feature type="zinc finger region" description="C3H1-type" evidence="4">
    <location>
        <begin position="164"/>
        <end position="201"/>
    </location>
</feature>
<evidence type="ECO:0000256" key="2">
    <source>
        <dbReference type="ARBA" id="ARBA00022771"/>
    </source>
</evidence>
<dbReference type="SMART" id="SM00356">
    <property type="entry name" value="ZnF_C3H1"/>
    <property type="match status" value="2"/>
</dbReference>
<name>A0A3M7SLB2_BRAPC</name>
<evidence type="ECO:0000256" key="4">
    <source>
        <dbReference type="PROSITE-ProRule" id="PRU00723"/>
    </source>
</evidence>